<feature type="compositionally biased region" description="Polar residues" evidence="1">
    <location>
        <begin position="60"/>
        <end position="72"/>
    </location>
</feature>
<keyword evidence="2" id="KW-0472">Membrane</keyword>
<evidence type="ECO:0000256" key="1">
    <source>
        <dbReference type="SAM" id="MobiDB-lite"/>
    </source>
</evidence>
<keyword evidence="2" id="KW-1133">Transmembrane helix</keyword>
<evidence type="ECO:0000313" key="4">
    <source>
        <dbReference type="Proteomes" id="UP000644548"/>
    </source>
</evidence>
<feature type="region of interest" description="Disordered" evidence="1">
    <location>
        <begin position="57"/>
        <end position="77"/>
    </location>
</feature>
<protein>
    <submittedName>
        <fullName evidence="3">Uncharacterized protein</fullName>
    </submittedName>
</protein>
<keyword evidence="4" id="KW-1185">Reference proteome</keyword>
<proteinExistence type="predicted"/>
<gene>
    <name evidence="3" type="ORF">GCM10008960_34910</name>
</gene>
<accession>A0ABQ2SBL5</accession>
<evidence type="ECO:0000256" key="2">
    <source>
        <dbReference type="SAM" id="Phobius"/>
    </source>
</evidence>
<name>A0ABQ2SBL5_9DEIO</name>
<comment type="caution">
    <text evidence="3">The sequence shown here is derived from an EMBL/GenBank/DDBJ whole genome shotgun (WGS) entry which is preliminary data.</text>
</comment>
<reference evidence="4" key="1">
    <citation type="journal article" date="2019" name="Int. J. Syst. Evol. Microbiol.">
        <title>The Global Catalogue of Microorganisms (GCM) 10K type strain sequencing project: providing services to taxonomists for standard genome sequencing and annotation.</title>
        <authorList>
            <consortium name="The Broad Institute Genomics Platform"/>
            <consortium name="The Broad Institute Genome Sequencing Center for Infectious Disease"/>
            <person name="Wu L."/>
            <person name="Ma J."/>
        </authorList>
    </citation>
    <scope>NUCLEOTIDE SEQUENCE [LARGE SCALE GENOMIC DNA]</scope>
    <source>
        <strain evidence="4">JCM 31405</strain>
    </source>
</reference>
<feature type="transmembrane region" description="Helical" evidence="2">
    <location>
        <begin position="33"/>
        <end position="51"/>
    </location>
</feature>
<keyword evidence="2" id="KW-0812">Transmembrane</keyword>
<evidence type="ECO:0000313" key="3">
    <source>
        <dbReference type="EMBL" id="GGS05442.1"/>
    </source>
</evidence>
<sequence>MATMLNVLGFTLLLIGLVRMVRAKARRRPVWRAGWRFLAGWVVLSFLAQAFSPAPPNRAATASESPERSAQTPPWPPTIDDMLDQCWQVAIKASRVTPTLIPEVRKVYQDDRGYVISGTVQVGERSEIFDCSSTAPGQAVFGPGSGVDEQRFRDVMANRPVPAVAAAEPAPEPEAAPAPVAAASPAQNVPTAQALANLGADPKSERVLDTSSGEGRVYHTWDVPRWGQRVSGVRRGAADWWIKITGPSLGADDLASADQRREIASNGVAITYLITGGPLRGHVMTVSDPAINLYSPAWYATDVKGTLVGETE</sequence>
<dbReference type="Proteomes" id="UP000644548">
    <property type="component" value="Unassembled WGS sequence"/>
</dbReference>
<organism evidence="3 4">
    <name type="scientific">Deinococcus sedimenti</name>
    <dbReference type="NCBI Taxonomy" id="1867090"/>
    <lineage>
        <taxon>Bacteria</taxon>
        <taxon>Thermotogati</taxon>
        <taxon>Deinococcota</taxon>
        <taxon>Deinococci</taxon>
        <taxon>Deinococcales</taxon>
        <taxon>Deinococcaceae</taxon>
        <taxon>Deinococcus</taxon>
    </lineage>
</organism>
<dbReference type="EMBL" id="BMQN01000015">
    <property type="protein sequence ID" value="GGS05442.1"/>
    <property type="molecule type" value="Genomic_DNA"/>
</dbReference>